<evidence type="ECO:0000256" key="7">
    <source>
        <dbReference type="ARBA" id="ARBA00023012"/>
    </source>
</evidence>
<dbReference type="SUPFAM" id="SSF55874">
    <property type="entry name" value="ATPase domain of HSP90 chaperone/DNA topoisomerase II/histidine kinase"/>
    <property type="match status" value="1"/>
</dbReference>
<dbReference type="EMBL" id="CACRSQ010000003">
    <property type="protein sequence ID" value="VYT12148.1"/>
    <property type="molecule type" value="Genomic_DNA"/>
</dbReference>
<dbReference type="SMART" id="SM00388">
    <property type="entry name" value="HisKA"/>
    <property type="match status" value="1"/>
</dbReference>
<dbReference type="InterPro" id="IPR005467">
    <property type="entry name" value="His_kinase_dom"/>
</dbReference>
<dbReference type="SUPFAM" id="SSF47384">
    <property type="entry name" value="Homodimeric domain of signal transducing histidine kinase"/>
    <property type="match status" value="1"/>
</dbReference>
<accession>A0A6N2U367</accession>
<dbReference type="PROSITE" id="PS50109">
    <property type="entry name" value="HIS_KIN"/>
    <property type="match status" value="1"/>
</dbReference>
<dbReference type="EC" id="2.7.13.3" evidence="3"/>
<dbReference type="InterPro" id="IPR003594">
    <property type="entry name" value="HATPase_dom"/>
</dbReference>
<dbReference type="GO" id="GO:0004721">
    <property type="term" value="F:phosphoprotein phosphatase activity"/>
    <property type="evidence" value="ECO:0007669"/>
    <property type="project" value="TreeGrafter"/>
</dbReference>
<dbReference type="InterPro" id="IPR050351">
    <property type="entry name" value="BphY/WalK/GraS-like"/>
</dbReference>
<dbReference type="GO" id="GO:0005886">
    <property type="term" value="C:plasma membrane"/>
    <property type="evidence" value="ECO:0007669"/>
    <property type="project" value="TreeGrafter"/>
</dbReference>
<dbReference type="CDD" id="cd00075">
    <property type="entry name" value="HATPase"/>
    <property type="match status" value="1"/>
</dbReference>
<dbReference type="Gene3D" id="1.10.287.130">
    <property type="match status" value="1"/>
</dbReference>
<sequence>MNLVLFFLLILSVIISFKYFALKRQINHMSLQIDQVTCGKTEKMLDLSLADQDLELLAAKINLFFDCQRKSAAKALQHEEELKNSIANISHDLRTPLTVINGHLQILQKSRLLPDQKDRIETALRKTCRLRELIDVFYDLSILEADHTEPDWEDLNFSNFLIDFLADSAPLFQSRQLSPQITMPESSVFVKADRSMLERILQNLLSNAVRYTSGEICICLSLTKSRNVVFRISNAVSDPEKIQVSRLFERFYTKDQSRHNESTGLGLSVVKILVNKLHGTVEASVDGNVLSVTAVFKSSF</sequence>
<dbReference type="RefSeq" id="WP_006567401.1">
    <property type="nucleotide sequence ID" value="NZ_BAABZP010000001.1"/>
</dbReference>
<keyword evidence="7" id="KW-0902">Two-component regulatory system</keyword>
<comment type="subcellular location">
    <subcellularLocation>
        <location evidence="2">Membrane</location>
    </subcellularLocation>
</comment>
<reference evidence="8" key="1">
    <citation type="submission" date="2019-11" db="EMBL/GenBank/DDBJ databases">
        <authorList>
            <person name="Feng L."/>
        </authorList>
    </citation>
    <scope>NUCLEOTIDE SEQUENCE</scope>
    <source>
        <strain evidence="8">AcaccaeLFYP115</strain>
    </source>
</reference>
<protein>
    <recommendedName>
        <fullName evidence="3">histidine kinase</fullName>
        <ecNumber evidence="3">2.7.13.3</ecNumber>
    </recommendedName>
</protein>
<keyword evidence="6" id="KW-0418">Kinase</keyword>
<keyword evidence="5 8" id="KW-0808">Transferase</keyword>
<name>A0A6N2U367_9FIRM</name>
<evidence type="ECO:0000256" key="5">
    <source>
        <dbReference type="ARBA" id="ARBA00022679"/>
    </source>
</evidence>
<dbReference type="GO" id="GO:0016036">
    <property type="term" value="P:cellular response to phosphate starvation"/>
    <property type="evidence" value="ECO:0007669"/>
    <property type="project" value="TreeGrafter"/>
</dbReference>
<evidence type="ECO:0000256" key="6">
    <source>
        <dbReference type="ARBA" id="ARBA00022777"/>
    </source>
</evidence>
<evidence type="ECO:0000256" key="3">
    <source>
        <dbReference type="ARBA" id="ARBA00012438"/>
    </source>
</evidence>
<evidence type="ECO:0000313" key="8">
    <source>
        <dbReference type="EMBL" id="VYT12148.1"/>
    </source>
</evidence>
<evidence type="ECO:0000256" key="4">
    <source>
        <dbReference type="ARBA" id="ARBA00022553"/>
    </source>
</evidence>
<comment type="catalytic activity">
    <reaction evidence="1">
        <text>ATP + protein L-histidine = ADP + protein N-phospho-L-histidine.</text>
        <dbReference type="EC" id="2.7.13.3"/>
    </reaction>
</comment>
<dbReference type="Pfam" id="PF02518">
    <property type="entry name" value="HATPase_c"/>
    <property type="match status" value="1"/>
</dbReference>
<evidence type="ECO:0000256" key="1">
    <source>
        <dbReference type="ARBA" id="ARBA00000085"/>
    </source>
</evidence>
<dbReference type="InterPro" id="IPR003661">
    <property type="entry name" value="HisK_dim/P_dom"/>
</dbReference>
<dbReference type="Pfam" id="PF00512">
    <property type="entry name" value="HisKA"/>
    <property type="match status" value="1"/>
</dbReference>
<keyword evidence="4" id="KW-0597">Phosphoprotein</keyword>
<dbReference type="AlphaFoldDB" id="A0A6N2U367"/>
<dbReference type="InterPro" id="IPR008358">
    <property type="entry name" value="Sig_transdc_His_kin/Pase_MprB"/>
</dbReference>
<dbReference type="Gene3D" id="3.30.565.10">
    <property type="entry name" value="Histidine kinase-like ATPase, C-terminal domain"/>
    <property type="match status" value="1"/>
</dbReference>
<organism evidence="8">
    <name type="scientific">Anaerostipes caccae</name>
    <dbReference type="NCBI Taxonomy" id="105841"/>
    <lineage>
        <taxon>Bacteria</taxon>
        <taxon>Bacillati</taxon>
        <taxon>Bacillota</taxon>
        <taxon>Clostridia</taxon>
        <taxon>Lachnospirales</taxon>
        <taxon>Lachnospiraceae</taxon>
        <taxon>Anaerostipes</taxon>
    </lineage>
</organism>
<proteinExistence type="predicted"/>
<dbReference type="CDD" id="cd00082">
    <property type="entry name" value="HisKA"/>
    <property type="match status" value="1"/>
</dbReference>
<dbReference type="PANTHER" id="PTHR45453:SF1">
    <property type="entry name" value="PHOSPHATE REGULON SENSOR PROTEIN PHOR"/>
    <property type="match status" value="1"/>
</dbReference>
<dbReference type="PANTHER" id="PTHR45453">
    <property type="entry name" value="PHOSPHATE REGULON SENSOR PROTEIN PHOR"/>
    <property type="match status" value="1"/>
</dbReference>
<dbReference type="InterPro" id="IPR036890">
    <property type="entry name" value="HATPase_C_sf"/>
</dbReference>
<dbReference type="SMART" id="SM00387">
    <property type="entry name" value="HATPase_c"/>
    <property type="match status" value="1"/>
</dbReference>
<dbReference type="GO" id="GO:0000155">
    <property type="term" value="F:phosphorelay sensor kinase activity"/>
    <property type="evidence" value="ECO:0007669"/>
    <property type="project" value="InterPro"/>
</dbReference>
<dbReference type="InterPro" id="IPR036097">
    <property type="entry name" value="HisK_dim/P_sf"/>
</dbReference>
<dbReference type="PRINTS" id="PR01780">
    <property type="entry name" value="LANTIREGPROT"/>
</dbReference>
<evidence type="ECO:0000256" key="2">
    <source>
        <dbReference type="ARBA" id="ARBA00004370"/>
    </source>
</evidence>
<gene>
    <name evidence="8" type="primary">phoR_7</name>
    <name evidence="8" type="ORF">ACLFYP115_01729</name>
</gene>